<evidence type="ECO:0000256" key="8">
    <source>
        <dbReference type="ARBA" id="ARBA00023065"/>
    </source>
</evidence>
<keyword evidence="13" id="KW-1185">Reference proteome</keyword>
<accession>A0AAV5TAF8</accession>
<keyword evidence="6" id="KW-0375">Hydrogen ion transport</keyword>
<dbReference type="PANTHER" id="PTHR21522:SF43">
    <property type="entry name" value="OTOPETRIN-2"/>
    <property type="match status" value="1"/>
</dbReference>
<name>A0AAV5TAF8_9BILA</name>
<evidence type="ECO:0000256" key="11">
    <source>
        <dbReference type="SAM" id="Phobius"/>
    </source>
</evidence>
<comment type="subcellular location">
    <subcellularLocation>
        <location evidence="1">Cell membrane</location>
        <topology evidence="1">Multi-pass membrane protein</topology>
    </subcellularLocation>
</comment>
<evidence type="ECO:0000313" key="13">
    <source>
        <dbReference type="Proteomes" id="UP001432027"/>
    </source>
</evidence>
<keyword evidence="3" id="KW-0813">Transport</keyword>
<dbReference type="Proteomes" id="UP001432027">
    <property type="component" value="Unassembled WGS sequence"/>
</dbReference>
<dbReference type="GO" id="GO:0005886">
    <property type="term" value="C:plasma membrane"/>
    <property type="evidence" value="ECO:0007669"/>
    <property type="project" value="UniProtKB-SubCell"/>
</dbReference>
<keyword evidence="8" id="KW-0406">Ion transport</keyword>
<dbReference type="InterPro" id="IPR004878">
    <property type="entry name" value="Otopetrin"/>
</dbReference>
<evidence type="ECO:0000256" key="4">
    <source>
        <dbReference type="ARBA" id="ARBA00022475"/>
    </source>
</evidence>
<evidence type="ECO:0000256" key="2">
    <source>
        <dbReference type="ARBA" id="ARBA00006513"/>
    </source>
</evidence>
<keyword evidence="10" id="KW-0407">Ion channel</keyword>
<protein>
    <recommendedName>
        <fullName evidence="14">G protein-coupled receptor</fullName>
    </recommendedName>
</protein>
<proteinExistence type="inferred from homology"/>
<feature type="non-terminal residue" evidence="12">
    <location>
        <position position="145"/>
    </location>
</feature>
<comment type="similarity">
    <text evidence="2">Belongs to the otopetrin family.</text>
</comment>
<comment type="caution">
    <text evidence="12">The sequence shown here is derived from an EMBL/GenBank/DDBJ whole genome shotgun (WGS) entry which is preliminary data.</text>
</comment>
<feature type="non-terminal residue" evidence="12">
    <location>
        <position position="1"/>
    </location>
</feature>
<gene>
    <name evidence="12" type="ORF">PENTCL1PPCAC_14300</name>
</gene>
<evidence type="ECO:0000256" key="3">
    <source>
        <dbReference type="ARBA" id="ARBA00022448"/>
    </source>
</evidence>
<evidence type="ECO:0000256" key="10">
    <source>
        <dbReference type="ARBA" id="ARBA00023303"/>
    </source>
</evidence>
<feature type="transmembrane region" description="Helical" evidence="11">
    <location>
        <begin position="95"/>
        <end position="118"/>
    </location>
</feature>
<dbReference type="Pfam" id="PF03189">
    <property type="entry name" value="Otopetrin"/>
    <property type="match status" value="1"/>
</dbReference>
<evidence type="ECO:0000256" key="6">
    <source>
        <dbReference type="ARBA" id="ARBA00022781"/>
    </source>
</evidence>
<organism evidence="12 13">
    <name type="scientific">Pristionchus entomophagus</name>
    <dbReference type="NCBI Taxonomy" id="358040"/>
    <lineage>
        <taxon>Eukaryota</taxon>
        <taxon>Metazoa</taxon>
        <taxon>Ecdysozoa</taxon>
        <taxon>Nematoda</taxon>
        <taxon>Chromadorea</taxon>
        <taxon>Rhabditida</taxon>
        <taxon>Rhabditina</taxon>
        <taxon>Diplogasteromorpha</taxon>
        <taxon>Diplogasteroidea</taxon>
        <taxon>Neodiplogasteridae</taxon>
        <taxon>Pristionchus</taxon>
    </lineage>
</organism>
<evidence type="ECO:0000256" key="1">
    <source>
        <dbReference type="ARBA" id="ARBA00004651"/>
    </source>
</evidence>
<evidence type="ECO:0000256" key="9">
    <source>
        <dbReference type="ARBA" id="ARBA00023136"/>
    </source>
</evidence>
<reference evidence="12" key="1">
    <citation type="submission" date="2023-10" db="EMBL/GenBank/DDBJ databases">
        <title>Genome assembly of Pristionchus species.</title>
        <authorList>
            <person name="Yoshida K."/>
            <person name="Sommer R.J."/>
        </authorList>
    </citation>
    <scope>NUCLEOTIDE SEQUENCE</scope>
    <source>
        <strain evidence="12">RS0144</strain>
    </source>
</reference>
<evidence type="ECO:0008006" key="14">
    <source>
        <dbReference type="Google" id="ProtNLM"/>
    </source>
</evidence>
<evidence type="ECO:0000313" key="12">
    <source>
        <dbReference type="EMBL" id="GMS92125.1"/>
    </source>
</evidence>
<dbReference type="EMBL" id="BTSX01000004">
    <property type="protein sequence ID" value="GMS92125.1"/>
    <property type="molecule type" value="Genomic_DNA"/>
</dbReference>
<keyword evidence="5 11" id="KW-0812">Transmembrane</keyword>
<sequence length="145" mass="16812">LSITTSRNVCRFGFMHNFAVNIWTWHRFTIAKFTESLVKQIHRVEEIRDRASSHFTSTTFPTIHYADTLDPIAIQNTTIKAGQEILGLLENFGELAIFLATCLIEYSVIGAAVMYVFWKRIDSPKKAVHKEGSRMDCRFVRIFFY</sequence>
<dbReference type="AlphaFoldDB" id="A0AAV5TAF8"/>
<keyword evidence="4" id="KW-1003">Cell membrane</keyword>
<evidence type="ECO:0000256" key="7">
    <source>
        <dbReference type="ARBA" id="ARBA00022989"/>
    </source>
</evidence>
<dbReference type="GO" id="GO:0015252">
    <property type="term" value="F:proton channel activity"/>
    <property type="evidence" value="ECO:0007669"/>
    <property type="project" value="InterPro"/>
</dbReference>
<evidence type="ECO:0000256" key="5">
    <source>
        <dbReference type="ARBA" id="ARBA00022692"/>
    </source>
</evidence>
<keyword evidence="9 11" id="KW-0472">Membrane</keyword>
<keyword evidence="7 11" id="KW-1133">Transmembrane helix</keyword>
<dbReference type="PANTHER" id="PTHR21522">
    <property type="entry name" value="PROTON CHANNEL OTOP"/>
    <property type="match status" value="1"/>
</dbReference>